<reference evidence="2" key="1">
    <citation type="submission" date="2014-05" db="EMBL/GenBank/DDBJ databases">
        <authorList>
            <person name="Chronopoulou M."/>
        </authorList>
    </citation>
    <scope>NUCLEOTIDE SEQUENCE</scope>
    <source>
        <tissue evidence="2">Whole organism</tissue>
    </source>
</reference>
<organism evidence="2">
    <name type="scientific">Lepeophtheirus salmonis</name>
    <name type="common">Salmon louse</name>
    <name type="synonym">Caligus salmonis</name>
    <dbReference type="NCBI Taxonomy" id="72036"/>
    <lineage>
        <taxon>Eukaryota</taxon>
        <taxon>Metazoa</taxon>
        <taxon>Ecdysozoa</taxon>
        <taxon>Arthropoda</taxon>
        <taxon>Crustacea</taxon>
        <taxon>Multicrustacea</taxon>
        <taxon>Hexanauplia</taxon>
        <taxon>Copepoda</taxon>
        <taxon>Siphonostomatoida</taxon>
        <taxon>Caligidae</taxon>
        <taxon>Lepeophtheirus</taxon>
    </lineage>
</organism>
<name>A0A0K2TC10_LEPSM</name>
<keyword evidence="1" id="KW-0812">Transmembrane</keyword>
<evidence type="ECO:0000256" key="1">
    <source>
        <dbReference type="SAM" id="Phobius"/>
    </source>
</evidence>
<feature type="non-terminal residue" evidence="2">
    <location>
        <position position="1"/>
    </location>
</feature>
<proteinExistence type="predicted"/>
<sequence length="56" mass="6692">KTYKNEKALSKSTKLVQVYKSEDFVWNLAFFRLASEFLAVIFFFVKNRTHDIKQSE</sequence>
<dbReference type="AlphaFoldDB" id="A0A0K2TC10"/>
<protein>
    <submittedName>
        <fullName evidence="2">Uncharacterized protein</fullName>
    </submittedName>
</protein>
<keyword evidence="1" id="KW-0472">Membrane</keyword>
<accession>A0A0K2TC10</accession>
<evidence type="ECO:0000313" key="2">
    <source>
        <dbReference type="EMBL" id="CDW22986.1"/>
    </source>
</evidence>
<dbReference type="EMBL" id="HACA01005625">
    <property type="protein sequence ID" value="CDW22986.1"/>
    <property type="molecule type" value="Transcribed_RNA"/>
</dbReference>
<feature type="transmembrane region" description="Helical" evidence="1">
    <location>
        <begin position="24"/>
        <end position="45"/>
    </location>
</feature>
<keyword evidence="1" id="KW-1133">Transmembrane helix</keyword>